<dbReference type="Gene3D" id="3.40.50.11350">
    <property type="match status" value="1"/>
</dbReference>
<evidence type="ECO:0000256" key="4">
    <source>
        <dbReference type="SAM" id="MobiDB-lite"/>
    </source>
</evidence>
<evidence type="ECO:0000256" key="1">
    <source>
        <dbReference type="ARBA" id="ARBA00022679"/>
    </source>
</evidence>
<sequence length="739" mass="84517">MAVSSVGRRAVTAQNHELSQEQQLQQPLTAAAASVSGLGASGGWGGSMGSFTHANAPSVRSRRNIQSFMGRQSAFDVLAETAELTSPREAWALSSKGGWDPSASWRNFTTLNSHLQDVGRSTEYEPVELSAEELASREIQHFLLFYTVESLELPVYREITSSVQLGAPATLQPEFVRFVHRGDKVLGLQTEMIKKTNYFWLKLGPREYVPIHSRVVGRGGTIVHLRLDMKITSDRVMNERVYDDMRRDCAWVRDLSARNSCFRMMHLITELRRVLSESGLLRLRRIGTQEIVASAATHSFDDMMGMLLPAKSDREVCYSINSWAACTQRPLCTWFFNATRQESGCVLDQDIAYPVLPKTLPQYNASLDFPLPMEPERTPIDPNERFFLYQPSGGINNQRIQLETALVICLLLDRTCVLPPVAQHTNFFFRYNMHHPRRMVSMQRIFNIPRLLEVVKVRTIPEGHTLMSWIDAIGGTPYIGTPTGLSSNTSETGWRVVMRDARKMVSSFIWRDNDIKKIFAKDESRFLFFANASMWRTIDLMMLSPQYLAIKAHLTFTDTLKKQAIVFANSLGGSYNAIHVRRGDKRHEATFDEVARDPNYFGTRFLKYLPETTKMYVASDERNRSYFDPLVEMGYEVITYKDFDQELLKAFLTRYPPTMYFDMLGIIEQLVCSYAYKFMGSPYSTFTLYILRLRRRFPLLSQTFDDPPQLPAIYDGVDIEIDPEVACNPYDPQRHTKPC</sequence>
<organism evidence="5 6">
    <name type="scientific">Hondaea fermentalgiana</name>
    <dbReference type="NCBI Taxonomy" id="2315210"/>
    <lineage>
        <taxon>Eukaryota</taxon>
        <taxon>Sar</taxon>
        <taxon>Stramenopiles</taxon>
        <taxon>Bigyra</taxon>
        <taxon>Labyrinthulomycetes</taxon>
        <taxon>Thraustochytrida</taxon>
        <taxon>Thraustochytriidae</taxon>
        <taxon>Hondaea</taxon>
    </lineage>
</organism>
<proteinExistence type="predicted"/>
<dbReference type="PANTHER" id="PTHR31469">
    <property type="entry name" value="OS07G0633600 PROTEIN"/>
    <property type="match status" value="1"/>
</dbReference>
<dbReference type="Pfam" id="PF10250">
    <property type="entry name" value="O-FucT"/>
    <property type="match status" value="1"/>
</dbReference>
<evidence type="ECO:0000256" key="2">
    <source>
        <dbReference type="ARBA" id="ARBA00023253"/>
    </source>
</evidence>
<protein>
    <submittedName>
        <fullName evidence="5">GDP-fucose protein O-fucosyltransferase 2</fullName>
    </submittedName>
</protein>
<name>A0A2R5GLZ7_9STRA</name>
<dbReference type="GO" id="GO:0016757">
    <property type="term" value="F:glycosyltransferase activity"/>
    <property type="evidence" value="ECO:0007669"/>
    <property type="project" value="UniProtKB-KW"/>
</dbReference>
<evidence type="ECO:0000256" key="3">
    <source>
        <dbReference type="ARBA" id="ARBA00023277"/>
    </source>
</evidence>
<dbReference type="InterPro" id="IPR019378">
    <property type="entry name" value="GDP-Fuc_O-FucTrfase"/>
</dbReference>
<dbReference type="InParanoid" id="A0A2R5GLZ7"/>
<dbReference type="Proteomes" id="UP000241890">
    <property type="component" value="Unassembled WGS sequence"/>
</dbReference>
<dbReference type="OrthoDB" id="1861862at2759"/>
<dbReference type="GO" id="GO:0006004">
    <property type="term" value="P:fucose metabolic process"/>
    <property type="evidence" value="ECO:0007669"/>
    <property type="project" value="UniProtKB-KW"/>
</dbReference>
<dbReference type="AlphaFoldDB" id="A0A2R5GLZ7"/>
<dbReference type="Gene3D" id="3.40.50.11340">
    <property type="match status" value="1"/>
</dbReference>
<dbReference type="CDD" id="cd11296">
    <property type="entry name" value="O-FucT_like"/>
    <property type="match status" value="1"/>
</dbReference>
<keyword evidence="5" id="KW-0328">Glycosyltransferase</keyword>
<keyword evidence="6" id="KW-1185">Reference proteome</keyword>
<feature type="region of interest" description="Disordered" evidence="4">
    <location>
        <begin position="1"/>
        <end position="25"/>
    </location>
</feature>
<comment type="caution">
    <text evidence="5">The sequence shown here is derived from an EMBL/GenBank/DDBJ whole genome shotgun (WGS) entry which is preliminary data.</text>
</comment>
<evidence type="ECO:0000313" key="6">
    <source>
        <dbReference type="Proteomes" id="UP000241890"/>
    </source>
</evidence>
<accession>A0A2R5GLZ7</accession>
<dbReference type="EMBL" id="BEYU01000109">
    <property type="protein sequence ID" value="GBG31907.1"/>
    <property type="molecule type" value="Genomic_DNA"/>
</dbReference>
<keyword evidence="2" id="KW-0294">Fucose metabolism</keyword>
<evidence type="ECO:0000313" key="5">
    <source>
        <dbReference type="EMBL" id="GBG31907.1"/>
    </source>
</evidence>
<keyword evidence="1 5" id="KW-0808">Transferase</keyword>
<gene>
    <name evidence="5" type="ORF">FCC1311_081322</name>
</gene>
<reference evidence="5 6" key="1">
    <citation type="submission" date="2017-12" db="EMBL/GenBank/DDBJ databases">
        <title>Sequencing, de novo assembly and annotation of complete genome of a new Thraustochytrid species, strain FCC1311.</title>
        <authorList>
            <person name="Sedici K."/>
            <person name="Godart F."/>
            <person name="Aiese Cigliano R."/>
            <person name="Sanseverino W."/>
            <person name="Barakat M."/>
            <person name="Ortet P."/>
            <person name="Marechal E."/>
            <person name="Cagnac O."/>
            <person name="Amato A."/>
        </authorList>
    </citation>
    <scope>NUCLEOTIDE SEQUENCE [LARGE SCALE GENOMIC DNA]</scope>
</reference>
<keyword evidence="3" id="KW-0119">Carbohydrate metabolism</keyword>
<dbReference type="PANTHER" id="PTHR31469:SF8">
    <property type="entry name" value="OS07G0641000 PROTEIN"/>
    <property type="match status" value="1"/>
</dbReference>